<evidence type="ECO:0000256" key="2">
    <source>
        <dbReference type="ARBA" id="ARBA00023315"/>
    </source>
</evidence>
<keyword evidence="2" id="KW-0012">Acyltransferase</keyword>
<dbReference type="SUPFAM" id="SSF55729">
    <property type="entry name" value="Acyl-CoA N-acyltransferases (Nat)"/>
    <property type="match status" value="1"/>
</dbReference>
<organism evidence="4 5">
    <name type="scientific">Sulfuriferula multivorans</name>
    <dbReference type="NCBI Taxonomy" id="1559896"/>
    <lineage>
        <taxon>Bacteria</taxon>
        <taxon>Pseudomonadati</taxon>
        <taxon>Pseudomonadota</taxon>
        <taxon>Betaproteobacteria</taxon>
        <taxon>Nitrosomonadales</taxon>
        <taxon>Sulfuricellaceae</taxon>
        <taxon>Sulfuriferula</taxon>
    </lineage>
</organism>
<name>A0A7C9P710_9PROT</name>
<dbReference type="Pfam" id="PF00583">
    <property type="entry name" value="Acetyltransf_1"/>
    <property type="match status" value="1"/>
</dbReference>
<evidence type="ECO:0000313" key="4">
    <source>
        <dbReference type="EMBL" id="NDP47967.1"/>
    </source>
</evidence>
<dbReference type="CDD" id="cd04301">
    <property type="entry name" value="NAT_SF"/>
    <property type="match status" value="1"/>
</dbReference>
<evidence type="ECO:0000256" key="1">
    <source>
        <dbReference type="ARBA" id="ARBA00022679"/>
    </source>
</evidence>
<keyword evidence="1 4" id="KW-0808">Transferase</keyword>
<dbReference type="InterPro" id="IPR000182">
    <property type="entry name" value="GNAT_dom"/>
</dbReference>
<comment type="caution">
    <text evidence="4">The sequence shown here is derived from an EMBL/GenBank/DDBJ whole genome shotgun (WGS) entry which is preliminary data.</text>
</comment>
<accession>A0A7C9P710</accession>
<dbReference type="Proteomes" id="UP000483432">
    <property type="component" value="Unassembled WGS sequence"/>
</dbReference>
<reference evidence="4 5" key="1">
    <citation type="submission" date="2019-09" db="EMBL/GenBank/DDBJ databases">
        <title>H2 Metabolism Revealed by Metagenomic Analysis in Subglacial Sediment of East Antarctica.</title>
        <authorList>
            <person name="Yang Z."/>
            <person name="Zhang Y."/>
            <person name="Lv Y."/>
            <person name="Yan W."/>
            <person name="Xiao X."/>
            <person name="Sun B."/>
            <person name="Ma H."/>
        </authorList>
    </citation>
    <scope>NUCLEOTIDE SEQUENCE [LARGE SCALE GENOMIC DNA]</scope>
    <source>
        <strain evidence="4">Bin2_2</strain>
    </source>
</reference>
<dbReference type="AlphaFoldDB" id="A0A7C9P710"/>
<proteinExistence type="predicted"/>
<sequence length="147" mass="16288">MSYRVRPAKLSDAPELARLTLELGYTHSLPEIESRLHALLLRPDPFIAVAVGDPIPLLGWIAAERRLILESGDIVEIVGLVVDTTQQRAGIGRALVTATEQWATIEGVSTLWVRSNVARTASHPFYETLGYVRIKTQHAYVKARGFD</sequence>
<evidence type="ECO:0000313" key="5">
    <source>
        <dbReference type="Proteomes" id="UP000483432"/>
    </source>
</evidence>
<protein>
    <submittedName>
        <fullName evidence="4">GNAT family N-acetyltransferase</fullName>
    </submittedName>
</protein>
<dbReference type="InterPro" id="IPR016181">
    <property type="entry name" value="Acyl_CoA_acyltransferase"/>
</dbReference>
<dbReference type="EMBL" id="JAAFGW010000069">
    <property type="protein sequence ID" value="NDP47967.1"/>
    <property type="molecule type" value="Genomic_DNA"/>
</dbReference>
<feature type="domain" description="N-acetyltransferase" evidence="3">
    <location>
        <begin position="3"/>
        <end position="147"/>
    </location>
</feature>
<dbReference type="PROSITE" id="PS51186">
    <property type="entry name" value="GNAT"/>
    <property type="match status" value="1"/>
</dbReference>
<dbReference type="InterPro" id="IPR050832">
    <property type="entry name" value="Bact_Acetyltransf"/>
</dbReference>
<dbReference type="PANTHER" id="PTHR43877">
    <property type="entry name" value="AMINOALKYLPHOSPHONATE N-ACETYLTRANSFERASE-RELATED-RELATED"/>
    <property type="match status" value="1"/>
</dbReference>
<dbReference type="GO" id="GO:0016747">
    <property type="term" value="F:acyltransferase activity, transferring groups other than amino-acyl groups"/>
    <property type="evidence" value="ECO:0007669"/>
    <property type="project" value="InterPro"/>
</dbReference>
<dbReference type="Gene3D" id="3.40.630.30">
    <property type="match status" value="1"/>
</dbReference>
<evidence type="ECO:0000259" key="3">
    <source>
        <dbReference type="PROSITE" id="PS51186"/>
    </source>
</evidence>
<gene>
    <name evidence="4" type="ORF">GZ085_06155</name>
</gene>